<keyword evidence="2" id="KW-1185">Reference proteome</keyword>
<reference evidence="1 2" key="1">
    <citation type="submission" date="2023-11" db="EMBL/GenBank/DDBJ databases">
        <title>Halocaridina rubra genome assembly.</title>
        <authorList>
            <person name="Smith C."/>
        </authorList>
    </citation>
    <scope>NUCLEOTIDE SEQUENCE [LARGE SCALE GENOMIC DNA]</scope>
    <source>
        <strain evidence="1">EP-1</strain>
        <tissue evidence="1">Whole</tissue>
    </source>
</reference>
<dbReference type="AlphaFoldDB" id="A0AAN8WHD2"/>
<organism evidence="1 2">
    <name type="scientific">Halocaridina rubra</name>
    <name type="common">Hawaiian red shrimp</name>
    <dbReference type="NCBI Taxonomy" id="373956"/>
    <lineage>
        <taxon>Eukaryota</taxon>
        <taxon>Metazoa</taxon>
        <taxon>Ecdysozoa</taxon>
        <taxon>Arthropoda</taxon>
        <taxon>Crustacea</taxon>
        <taxon>Multicrustacea</taxon>
        <taxon>Malacostraca</taxon>
        <taxon>Eumalacostraca</taxon>
        <taxon>Eucarida</taxon>
        <taxon>Decapoda</taxon>
        <taxon>Pleocyemata</taxon>
        <taxon>Caridea</taxon>
        <taxon>Atyoidea</taxon>
        <taxon>Atyidae</taxon>
        <taxon>Halocaridina</taxon>
    </lineage>
</organism>
<evidence type="ECO:0000313" key="1">
    <source>
        <dbReference type="EMBL" id="KAK7066046.1"/>
    </source>
</evidence>
<sequence>VALECFQCNSETDSACSDHFNDDSPALKGAFKVTCKDSNDEGEAVFCRKIKTY</sequence>
<gene>
    <name evidence="1" type="ORF">SK128_024469</name>
</gene>
<dbReference type="Proteomes" id="UP001381693">
    <property type="component" value="Unassembled WGS sequence"/>
</dbReference>
<evidence type="ECO:0000313" key="2">
    <source>
        <dbReference type="Proteomes" id="UP001381693"/>
    </source>
</evidence>
<feature type="non-terminal residue" evidence="1">
    <location>
        <position position="53"/>
    </location>
</feature>
<evidence type="ECO:0008006" key="3">
    <source>
        <dbReference type="Google" id="ProtNLM"/>
    </source>
</evidence>
<name>A0AAN8WHD2_HALRR</name>
<accession>A0AAN8WHD2</accession>
<protein>
    <recommendedName>
        <fullName evidence="3">Protein sleepless</fullName>
    </recommendedName>
</protein>
<dbReference type="EMBL" id="JAXCGZ010019503">
    <property type="protein sequence ID" value="KAK7066046.1"/>
    <property type="molecule type" value="Genomic_DNA"/>
</dbReference>
<feature type="non-terminal residue" evidence="1">
    <location>
        <position position="1"/>
    </location>
</feature>
<comment type="caution">
    <text evidence="1">The sequence shown here is derived from an EMBL/GenBank/DDBJ whole genome shotgun (WGS) entry which is preliminary data.</text>
</comment>
<proteinExistence type="predicted"/>